<dbReference type="SMART" id="SM00181">
    <property type="entry name" value="EGF"/>
    <property type="match status" value="1"/>
</dbReference>
<dbReference type="Ensembl" id="ENSXCOT00000004732.1">
    <property type="protein sequence ID" value="ENSXCOP00000004675.1"/>
    <property type="gene ID" value="ENSXCOG00000003688.1"/>
</dbReference>
<dbReference type="InterPro" id="IPR001881">
    <property type="entry name" value="EGF-like_Ca-bd_dom"/>
</dbReference>
<evidence type="ECO:0000256" key="3">
    <source>
        <dbReference type="ARBA" id="ARBA00022583"/>
    </source>
</evidence>
<keyword evidence="10" id="KW-0325">Glycoprotein</keyword>
<dbReference type="SUPFAM" id="SSF57196">
    <property type="entry name" value="EGF/Laminin"/>
    <property type="match status" value="1"/>
</dbReference>
<evidence type="ECO:0000256" key="1">
    <source>
        <dbReference type="ARBA" id="ARBA00004479"/>
    </source>
</evidence>
<dbReference type="InterPro" id="IPR000742">
    <property type="entry name" value="EGF"/>
</dbReference>
<feature type="domain" description="EGF-like calcium-binding" evidence="11">
    <location>
        <begin position="8"/>
        <end position="47"/>
    </location>
</feature>
<feature type="domain" description="EGF-like" evidence="12">
    <location>
        <begin position="11"/>
        <end position="47"/>
    </location>
</feature>
<evidence type="ECO:0000259" key="11">
    <source>
        <dbReference type="SMART" id="SM00179"/>
    </source>
</evidence>
<protein>
    <recommendedName>
        <fullName evidence="15">EGF-like calcium-binding domain-containing protein</fullName>
    </recommendedName>
</protein>
<dbReference type="STRING" id="32473.ENSXCOP00000004675"/>
<evidence type="ECO:0000256" key="2">
    <source>
        <dbReference type="ARBA" id="ARBA00022536"/>
    </source>
</evidence>
<name>A0A3B5L2T5_9TELE</name>
<keyword evidence="7" id="KW-0472">Membrane</keyword>
<keyword evidence="2" id="KW-0245">EGF-like domain</keyword>
<evidence type="ECO:0000256" key="7">
    <source>
        <dbReference type="ARBA" id="ARBA00023136"/>
    </source>
</evidence>
<keyword evidence="4" id="KW-0812">Transmembrane</keyword>
<proteinExistence type="predicted"/>
<evidence type="ECO:0000256" key="10">
    <source>
        <dbReference type="ARBA" id="ARBA00023180"/>
    </source>
</evidence>
<keyword evidence="5" id="KW-0677">Repeat</keyword>
<dbReference type="Proteomes" id="UP000261380">
    <property type="component" value="Unplaced"/>
</dbReference>
<evidence type="ECO:0000256" key="5">
    <source>
        <dbReference type="ARBA" id="ARBA00022737"/>
    </source>
</evidence>
<evidence type="ECO:0000256" key="6">
    <source>
        <dbReference type="ARBA" id="ARBA00022989"/>
    </source>
</evidence>
<keyword evidence="8" id="KW-1015">Disulfide bond</keyword>
<evidence type="ECO:0000256" key="8">
    <source>
        <dbReference type="ARBA" id="ARBA00023157"/>
    </source>
</evidence>
<evidence type="ECO:0000259" key="12">
    <source>
        <dbReference type="SMART" id="SM00181"/>
    </source>
</evidence>
<accession>A0A3B5L2T5</accession>
<dbReference type="Gene3D" id="2.10.25.10">
    <property type="entry name" value="Laminin"/>
    <property type="match status" value="1"/>
</dbReference>
<reference evidence="13" key="1">
    <citation type="submission" date="2025-08" db="UniProtKB">
        <authorList>
            <consortium name="Ensembl"/>
        </authorList>
    </citation>
    <scope>IDENTIFICATION</scope>
</reference>
<evidence type="ECO:0000313" key="14">
    <source>
        <dbReference type="Proteomes" id="UP000261380"/>
    </source>
</evidence>
<dbReference type="FunFam" id="2.10.25.10:FF:000009">
    <property type="entry name" value="Low-density lipoprotein receptor isoform 1"/>
    <property type="match status" value="1"/>
</dbReference>
<dbReference type="AlphaFoldDB" id="A0A3B5L2T5"/>
<keyword evidence="6" id="KW-1133">Transmembrane helix</keyword>
<dbReference type="GO" id="GO:0006897">
    <property type="term" value="P:endocytosis"/>
    <property type="evidence" value="ECO:0007669"/>
    <property type="project" value="UniProtKB-KW"/>
</dbReference>
<dbReference type="Pfam" id="PF14670">
    <property type="entry name" value="FXa_inhibition"/>
    <property type="match status" value="1"/>
</dbReference>
<keyword evidence="14" id="KW-1185">Reference proteome</keyword>
<organism evidence="13 14">
    <name type="scientific">Xiphophorus couchianus</name>
    <name type="common">Monterrey platyfish</name>
    <dbReference type="NCBI Taxonomy" id="32473"/>
    <lineage>
        <taxon>Eukaryota</taxon>
        <taxon>Metazoa</taxon>
        <taxon>Chordata</taxon>
        <taxon>Craniata</taxon>
        <taxon>Vertebrata</taxon>
        <taxon>Euteleostomi</taxon>
        <taxon>Actinopterygii</taxon>
        <taxon>Neopterygii</taxon>
        <taxon>Teleostei</taxon>
        <taxon>Neoteleostei</taxon>
        <taxon>Acanthomorphata</taxon>
        <taxon>Ovalentaria</taxon>
        <taxon>Atherinomorphae</taxon>
        <taxon>Cyprinodontiformes</taxon>
        <taxon>Poeciliidae</taxon>
        <taxon>Poeciliinae</taxon>
        <taxon>Xiphophorus</taxon>
    </lineage>
</organism>
<evidence type="ECO:0000256" key="9">
    <source>
        <dbReference type="ARBA" id="ARBA00023170"/>
    </source>
</evidence>
<reference evidence="13" key="2">
    <citation type="submission" date="2025-09" db="UniProtKB">
        <authorList>
            <consortium name="Ensembl"/>
        </authorList>
    </citation>
    <scope>IDENTIFICATION</scope>
</reference>
<evidence type="ECO:0000313" key="13">
    <source>
        <dbReference type="Ensembl" id="ENSXCOP00000004675.1"/>
    </source>
</evidence>
<dbReference type="GO" id="GO:0016020">
    <property type="term" value="C:membrane"/>
    <property type="evidence" value="ECO:0007669"/>
    <property type="project" value="UniProtKB-SubCell"/>
</dbReference>
<dbReference type="SMART" id="SM00179">
    <property type="entry name" value="EGF_CA"/>
    <property type="match status" value="1"/>
</dbReference>
<sequence>VDLADISNQDECQDNNGGCSHFCLDQPIGFLCRCPDNMKLVEDSRCEGSAPVH</sequence>
<evidence type="ECO:0000256" key="4">
    <source>
        <dbReference type="ARBA" id="ARBA00022692"/>
    </source>
</evidence>
<comment type="subcellular location">
    <subcellularLocation>
        <location evidence="1">Membrane</location>
        <topology evidence="1">Single-pass type I membrane protein</topology>
    </subcellularLocation>
</comment>
<evidence type="ECO:0008006" key="15">
    <source>
        <dbReference type="Google" id="ProtNLM"/>
    </source>
</evidence>
<keyword evidence="3" id="KW-0254">Endocytosis</keyword>
<keyword evidence="9" id="KW-0675">Receptor</keyword>
<dbReference type="GO" id="GO:0005509">
    <property type="term" value="F:calcium ion binding"/>
    <property type="evidence" value="ECO:0007669"/>
    <property type="project" value="InterPro"/>
</dbReference>